<accession>D3DYD5</accession>
<proteinExistence type="predicted"/>
<dbReference type="HOGENOM" id="CLU_3428313_0_0_4"/>
<dbReference type="KEGG" id="rme:Rmet_6726"/>
<gene>
    <name evidence="1" type="ordered locus">Rmet_6726</name>
</gene>
<dbReference type="Proteomes" id="UP000002429">
    <property type="component" value="Plasmid megaplasmid"/>
</dbReference>
<name>D3DYD5_CUPMC</name>
<keyword evidence="1" id="KW-0614">Plasmid</keyword>
<evidence type="ECO:0000313" key="2">
    <source>
        <dbReference type="Proteomes" id="UP000002429"/>
    </source>
</evidence>
<evidence type="ECO:0000313" key="1">
    <source>
        <dbReference type="EMBL" id="ADC45305.1"/>
    </source>
</evidence>
<reference evidence="2" key="1">
    <citation type="journal article" date="2010" name="PLoS ONE">
        <title>The complete genome sequence of Cupriavidus metallidurans strain CH34, a master survivalist in harsh and anthropogenic environments.</title>
        <authorList>
            <person name="Janssen P.J."/>
            <person name="Van Houdt R."/>
            <person name="Moors H."/>
            <person name="Monsieurs P."/>
            <person name="Morin N."/>
            <person name="Michaux A."/>
            <person name="Benotmane M.A."/>
            <person name="Leys N."/>
            <person name="Vallaeys T."/>
            <person name="Lapidus A."/>
            <person name="Monchy S."/>
            <person name="Medigue C."/>
            <person name="Taghavi S."/>
            <person name="McCorkle S."/>
            <person name="Dunn J."/>
            <person name="van der Lelie D."/>
            <person name="Mergeay M."/>
        </authorList>
    </citation>
    <scope>NUCLEOTIDE SEQUENCE [LARGE SCALE GENOMIC DNA]</scope>
    <source>
        <strain evidence="2">ATCC 43123 / DSM 2839 / NBRC 102507 / CH34</strain>
    </source>
</reference>
<geneLocation type="plasmid" evidence="1 2">
    <name>megaplasmid</name>
</geneLocation>
<dbReference type="EMBL" id="CP000353">
    <property type="protein sequence ID" value="ADC45305.1"/>
    <property type="molecule type" value="Genomic_DNA"/>
</dbReference>
<dbReference type="AlphaFoldDB" id="D3DYD5"/>
<protein>
    <submittedName>
        <fullName evidence="1">Uncharacterized protein</fullName>
    </submittedName>
</protein>
<sequence>MDADDEKSNAGREYFGEIYF</sequence>
<organism evidence="1 2">
    <name type="scientific">Cupriavidus metallidurans (strain ATCC 43123 / DSM 2839 / NBRC 102507 / CH34)</name>
    <name type="common">Ralstonia metallidurans</name>
    <dbReference type="NCBI Taxonomy" id="266264"/>
    <lineage>
        <taxon>Bacteria</taxon>
        <taxon>Pseudomonadati</taxon>
        <taxon>Pseudomonadota</taxon>
        <taxon>Betaproteobacteria</taxon>
        <taxon>Burkholderiales</taxon>
        <taxon>Burkholderiaceae</taxon>
        <taxon>Cupriavidus</taxon>
    </lineage>
</organism>
<keyword evidence="2" id="KW-1185">Reference proteome</keyword>